<dbReference type="PIRSF" id="PIRSF028973">
    <property type="entry name" value="Scavenger_mRNA_decap_enz"/>
    <property type="match status" value="1"/>
</dbReference>
<keyword evidence="13" id="KW-1185">Reference proteome</keyword>
<dbReference type="InterPro" id="IPR008594">
    <property type="entry name" value="DcpS/DCS2"/>
</dbReference>
<dbReference type="PANTHER" id="PTHR12978">
    <property type="entry name" value="HISTIDINE TRIAD HIT PROTEIN MEMBER"/>
    <property type="match status" value="1"/>
</dbReference>
<comment type="caution">
    <text evidence="12">The sequence shown here is derived from an EMBL/GenBank/DDBJ whole genome shotgun (WGS) entry which is preliminary data.</text>
</comment>
<dbReference type="OrthoDB" id="10264956at2759"/>
<dbReference type="InterPro" id="IPR011145">
    <property type="entry name" value="Scavenger_mRNA_decap_enz_N"/>
</dbReference>
<name>A0A9P5VBR8_9FUNG</name>
<proteinExistence type="inferred from homology"/>
<reference evidence="12" key="1">
    <citation type="journal article" date="2020" name="Fungal Divers.">
        <title>Resolving the Mortierellaceae phylogeny through synthesis of multi-gene phylogenetics and phylogenomics.</title>
        <authorList>
            <person name="Vandepol N."/>
            <person name="Liber J."/>
            <person name="Desiro A."/>
            <person name="Na H."/>
            <person name="Kennedy M."/>
            <person name="Barry K."/>
            <person name="Grigoriev I.V."/>
            <person name="Miller A.N."/>
            <person name="O'Donnell K."/>
            <person name="Stajich J.E."/>
            <person name="Bonito G."/>
        </authorList>
    </citation>
    <scope>NUCLEOTIDE SEQUENCE</scope>
    <source>
        <strain evidence="12">NRRL 6426</strain>
    </source>
</reference>
<organism evidence="12 13">
    <name type="scientific">Linnemannia schmuckeri</name>
    <dbReference type="NCBI Taxonomy" id="64567"/>
    <lineage>
        <taxon>Eukaryota</taxon>
        <taxon>Fungi</taxon>
        <taxon>Fungi incertae sedis</taxon>
        <taxon>Mucoromycota</taxon>
        <taxon>Mortierellomycotina</taxon>
        <taxon>Mortierellomycetes</taxon>
        <taxon>Mortierellales</taxon>
        <taxon>Mortierellaceae</taxon>
        <taxon>Linnemannia</taxon>
    </lineage>
</organism>
<gene>
    <name evidence="12" type="ORF">BG015_006745</name>
</gene>
<dbReference type="GO" id="GO:0000290">
    <property type="term" value="P:deadenylation-dependent decapping of nuclear-transcribed mRNA"/>
    <property type="evidence" value="ECO:0007669"/>
    <property type="project" value="InterPro"/>
</dbReference>
<feature type="binding site" evidence="11">
    <location>
        <position position="194"/>
    </location>
    <ligand>
        <name>substrate</name>
    </ligand>
</feature>
<dbReference type="Gene3D" id="3.30.200.40">
    <property type="entry name" value="Scavenger mRNA decapping enzyme, N-terminal domain"/>
    <property type="match status" value="1"/>
</dbReference>
<feature type="binding site" evidence="11">
    <location>
        <begin position="256"/>
        <end position="267"/>
    </location>
    <ligand>
        <name>substrate</name>
    </ligand>
</feature>
<feature type="binding site" evidence="11">
    <location>
        <position position="162"/>
    </location>
    <ligand>
        <name>substrate</name>
    </ligand>
</feature>
<sequence length="328" mass="37169">MHSLSNFTFTRVLNEDPILKTLTLLGTVPVTTAATTATTEGEEVAATVVSTTGDQNKEVQPVILLIEKTHFATQSSENDITRRISELLSTGSNDIYHWWNAIILEGKAHDPDLKMTVISPATEAHISKYSRQDRKMITETAEIYHKAILPWIESQPKSRIQWVYNILEGLKEQDNILLRDNDPDTGFIVLPDSKWDKRTLSSLYLLAISMRSDIRSLRDLKPDHLPMLKNVRDKIMTLVPLRFPGVASDEVRMFVHYHPSYYHFHVHVTHVSAQVPGSTVGQSHLLDTIIDNIETIDPDYYRKASIRFALGVNHPVYSLIQGFQSASQ</sequence>
<feature type="binding site" evidence="11">
    <location>
        <position position="172"/>
    </location>
    <ligand>
        <name>substrate</name>
    </ligand>
</feature>
<evidence type="ECO:0000256" key="9">
    <source>
        <dbReference type="ARBA" id="ARBA00048222"/>
    </source>
</evidence>
<evidence type="ECO:0000256" key="7">
    <source>
        <dbReference type="ARBA" id="ARBA00029885"/>
    </source>
</evidence>
<evidence type="ECO:0000256" key="11">
    <source>
        <dbReference type="PIRSR" id="PIRSR028973-2"/>
    </source>
</evidence>
<dbReference type="GO" id="GO:0140932">
    <property type="term" value="F:5'-(N(7)-methyl 5'-triphosphoguanosine)-[mRNA] diphosphatase activity"/>
    <property type="evidence" value="ECO:0007669"/>
    <property type="project" value="UniProtKB-EC"/>
</dbReference>
<dbReference type="GO" id="GO:0000932">
    <property type="term" value="C:P-body"/>
    <property type="evidence" value="ECO:0007669"/>
    <property type="project" value="TreeGrafter"/>
</dbReference>
<comment type="catalytic activity">
    <reaction evidence="9">
        <text>a 5'-end (N(7)-methyl 5'-triphosphoguanosine)-ribonucleoside in mRNA + H2O = N(7)-methyl-GMP + a 5'-end diphospho-ribonucleoside in mRNA + 2 H(+)</text>
        <dbReference type="Rhea" id="RHEA:65388"/>
        <dbReference type="Rhea" id="RHEA-COMP:17165"/>
        <dbReference type="Rhea" id="RHEA-COMP:17167"/>
        <dbReference type="ChEBI" id="CHEBI:15377"/>
        <dbReference type="ChEBI" id="CHEBI:15378"/>
        <dbReference type="ChEBI" id="CHEBI:58285"/>
        <dbReference type="ChEBI" id="CHEBI:156461"/>
        <dbReference type="ChEBI" id="CHEBI:167616"/>
        <dbReference type="EC" id="3.6.1.59"/>
    </reaction>
</comment>
<evidence type="ECO:0000256" key="2">
    <source>
        <dbReference type="ARBA" id="ARBA00010208"/>
    </source>
</evidence>
<evidence type="ECO:0000313" key="12">
    <source>
        <dbReference type="EMBL" id="KAF9151386.1"/>
    </source>
</evidence>
<evidence type="ECO:0000256" key="1">
    <source>
        <dbReference type="ARBA" id="ARBA00004123"/>
    </source>
</evidence>
<accession>A0A9P5VBR8</accession>
<dbReference type="Gene3D" id="3.30.428.10">
    <property type="entry name" value="HIT-like"/>
    <property type="match status" value="1"/>
</dbReference>
<dbReference type="Pfam" id="PF11969">
    <property type="entry name" value="DcpS_C"/>
    <property type="match status" value="1"/>
</dbReference>
<comment type="similarity">
    <text evidence="2">Belongs to the HIT family.</text>
</comment>
<evidence type="ECO:0000256" key="5">
    <source>
        <dbReference type="ARBA" id="ARBA00022801"/>
    </source>
</evidence>
<evidence type="ECO:0000256" key="4">
    <source>
        <dbReference type="ARBA" id="ARBA00015636"/>
    </source>
</evidence>
<evidence type="ECO:0000256" key="10">
    <source>
        <dbReference type="PIRSR" id="PIRSR028973-1"/>
    </source>
</evidence>
<comment type="subcellular location">
    <subcellularLocation>
        <location evidence="1">Nucleus</location>
    </subcellularLocation>
</comment>
<evidence type="ECO:0000313" key="13">
    <source>
        <dbReference type="Proteomes" id="UP000748756"/>
    </source>
</evidence>
<dbReference type="EMBL" id="JAAAUQ010000327">
    <property type="protein sequence ID" value="KAF9151386.1"/>
    <property type="molecule type" value="Genomic_DNA"/>
</dbReference>
<evidence type="ECO:0000256" key="6">
    <source>
        <dbReference type="ARBA" id="ARBA00023242"/>
    </source>
</evidence>
<protein>
    <recommendedName>
        <fullName evidence="4">m7GpppX diphosphatase</fullName>
        <ecNumber evidence="3">3.6.1.59</ecNumber>
    </recommendedName>
    <alternativeName>
        <fullName evidence="8">Decapping scavenger enzyme</fullName>
    </alternativeName>
    <alternativeName>
        <fullName evidence="7">Scavenger mRNA-decapping enzyme DcpS</fullName>
    </alternativeName>
</protein>
<dbReference type="GO" id="GO:0005634">
    <property type="term" value="C:nucleus"/>
    <property type="evidence" value="ECO:0007669"/>
    <property type="project" value="UniProtKB-SubCell"/>
</dbReference>
<dbReference type="GO" id="GO:0000340">
    <property type="term" value="F:RNA 7-methylguanosine cap binding"/>
    <property type="evidence" value="ECO:0007669"/>
    <property type="project" value="TreeGrafter"/>
</dbReference>
<dbReference type="InterPro" id="IPR036265">
    <property type="entry name" value="HIT-like_sf"/>
</dbReference>
<keyword evidence="6" id="KW-0539">Nucleus</keyword>
<feature type="binding site" evidence="11">
    <location>
        <position position="192"/>
    </location>
    <ligand>
        <name>substrate</name>
    </ligand>
</feature>
<dbReference type="Pfam" id="PF05652">
    <property type="entry name" value="DcpS"/>
    <property type="match status" value="1"/>
</dbReference>
<dbReference type="FunFam" id="3.30.428.10:FF:000006">
    <property type="entry name" value="m7GpppX diphosphatase"/>
    <property type="match status" value="1"/>
</dbReference>
<evidence type="ECO:0000256" key="8">
    <source>
        <dbReference type="ARBA" id="ARBA00030609"/>
    </source>
</evidence>
<evidence type="ECO:0000256" key="3">
    <source>
        <dbReference type="ARBA" id="ARBA00012520"/>
    </source>
</evidence>
<dbReference type="PANTHER" id="PTHR12978:SF0">
    <property type="entry name" value="M7GPPPX DIPHOSPHATASE"/>
    <property type="match status" value="1"/>
</dbReference>
<feature type="active site" description="Nucleophile" evidence="10">
    <location>
        <position position="265"/>
    </location>
</feature>
<dbReference type="AlphaFoldDB" id="A0A9P5VBR8"/>
<dbReference type="SUPFAM" id="SSF102860">
    <property type="entry name" value="mRNA decapping enzyme DcpS N-terminal domain"/>
    <property type="match status" value="1"/>
</dbReference>
<dbReference type="EC" id="3.6.1.59" evidence="3"/>
<keyword evidence="5" id="KW-0378">Hydrolase</keyword>
<dbReference type="SUPFAM" id="SSF54197">
    <property type="entry name" value="HIT-like"/>
    <property type="match status" value="1"/>
</dbReference>
<dbReference type="Proteomes" id="UP000748756">
    <property type="component" value="Unassembled WGS sequence"/>
</dbReference>